<evidence type="ECO:0000256" key="3">
    <source>
        <dbReference type="ARBA" id="ARBA00023163"/>
    </source>
</evidence>
<protein>
    <submittedName>
        <fullName evidence="6">Transcriptional regulator, merr family</fullName>
    </submittedName>
</protein>
<dbReference type="PROSITE" id="PS00552">
    <property type="entry name" value="HTH_MERR_1"/>
    <property type="match status" value="1"/>
</dbReference>
<name>A0AB72XFG2_MYCCP</name>
<feature type="region of interest" description="Disordered" evidence="4">
    <location>
        <begin position="141"/>
        <end position="178"/>
    </location>
</feature>
<dbReference type="GO" id="GO:0003700">
    <property type="term" value="F:DNA-binding transcription factor activity"/>
    <property type="evidence" value="ECO:0007669"/>
    <property type="project" value="InterPro"/>
</dbReference>
<dbReference type="PRINTS" id="PR00040">
    <property type="entry name" value="HTHMERR"/>
</dbReference>
<dbReference type="Pfam" id="PF13411">
    <property type="entry name" value="MerR_1"/>
    <property type="match status" value="1"/>
</dbReference>
<gene>
    <name evidence="6" type="ordered locus">MCAN_00631</name>
</gene>
<dbReference type="PANTHER" id="PTHR30204">
    <property type="entry name" value="REDOX-CYCLING DRUG-SENSING TRANSCRIPTIONAL ACTIVATOR SOXR"/>
    <property type="match status" value="1"/>
</dbReference>
<dbReference type="GeneID" id="45427932"/>
<keyword evidence="1" id="KW-0805">Transcription regulation</keyword>
<dbReference type="SUPFAM" id="SSF46955">
    <property type="entry name" value="Putative DNA-binding domain"/>
    <property type="match status" value="1"/>
</dbReference>
<dbReference type="InterPro" id="IPR000551">
    <property type="entry name" value="MerR-type_HTH_dom"/>
</dbReference>
<dbReference type="EMBL" id="HE572590">
    <property type="protein sequence ID" value="CCC42404.1"/>
    <property type="molecule type" value="Genomic_DNA"/>
</dbReference>
<dbReference type="InterPro" id="IPR009061">
    <property type="entry name" value="DNA-bd_dom_put_sf"/>
</dbReference>
<reference evidence="6 7" key="1">
    <citation type="journal article" date="2012" name="PLoS Negl. Trop. Dis.">
        <title>The Genome of Mycobacterium Africanum West African 2 Reveals a Lineage-Specific Locus and Genome Erosion Common to the M. tuberculosis Complex.</title>
        <authorList>
            <person name="Bentley S.D."/>
            <person name="Comas I."/>
            <person name="Bryant J.M."/>
            <person name="Walker D."/>
            <person name="Smith N.H."/>
            <person name="Harris S.R."/>
            <person name="Thurston S."/>
            <person name="Gagneux S."/>
            <person name="Wood J."/>
            <person name="Antonio M."/>
            <person name="Quail M.A."/>
            <person name="Gehre F."/>
            <person name="Adegbola R.A."/>
            <person name="Parkhill J."/>
            <person name="de Jong B.C."/>
        </authorList>
    </citation>
    <scope>NUCLEOTIDE SEQUENCE [LARGE SCALE GENOMIC DNA]</scope>
    <source>
        <strain evidence="6 7">CIPT 140010059</strain>
    </source>
</reference>
<sequence length="178" mass="19055">MGKVKHERQDRPPAVAMTIGRAAAAAGLSRKAVRLYEICGLLRAPARSAAGYRLYTEADIARLRFIAAARQLGLHIGQVAEILNAAHDGQRPCATTNQLLDRRISEIDHVVAELSALRDKLTAARDTPAADTAADAAICPVLENPRLHKAPPTPQPPPSRRGATSRARSQPHARATSS</sequence>
<keyword evidence="3" id="KW-0804">Transcription</keyword>
<evidence type="ECO:0000256" key="4">
    <source>
        <dbReference type="SAM" id="MobiDB-lite"/>
    </source>
</evidence>
<dbReference type="Proteomes" id="UP000008896">
    <property type="component" value="Chromosome"/>
</dbReference>
<organism evidence="6 7">
    <name type="scientific">Mycobacterium canettii (strain CIPT 140010059)</name>
    <dbReference type="NCBI Taxonomy" id="1048245"/>
    <lineage>
        <taxon>Bacteria</taxon>
        <taxon>Bacillati</taxon>
        <taxon>Actinomycetota</taxon>
        <taxon>Actinomycetes</taxon>
        <taxon>Mycobacteriales</taxon>
        <taxon>Mycobacteriaceae</taxon>
        <taxon>Mycobacterium</taxon>
        <taxon>Mycobacterium tuberculosis complex</taxon>
    </lineage>
</organism>
<proteinExistence type="predicted"/>
<feature type="domain" description="HTH merR-type" evidence="5">
    <location>
        <begin position="16"/>
        <end position="85"/>
    </location>
</feature>
<dbReference type="GO" id="GO:0003677">
    <property type="term" value="F:DNA binding"/>
    <property type="evidence" value="ECO:0007669"/>
    <property type="project" value="UniProtKB-KW"/>
</dbReference>
<keyword evidence="2" id="KW-0238">DNA-binding</keyword>
<evidence type="ECO:0000313" key="7">
    <source>
        <dbReference type="Proteomes" id="UP000008896"/>
    </source>
</evidence>
<dbReference type="SMART" id="SM00422">
    <property type="entry name" value="HTH_MERR"/>
    <property type="match status" value="1"/>
</dbReference>
<dbReference type="Gene3D" id="1.10.1660.10">
    <property type="match status" value="1"/>
</dbReference>
<accession>A0AB72XFG2</accession>
<dbReference type="PANTHER" id="PTHR30204:SF94">
    <property type="entry name" value="HEAVY METAL-DEPENDENT TRANSCRIPTIONAL REGULATOR HI_0293-RELATED"/>
    <property type="match status" value="1"/>
</dbReference>
<dbReference type="RefSeq" id="WP_014000015.1">
    <property type="nucleotide sequence ID" value="NC_015848.1"/>
</dbReference>
<evidence type="ECO:0000313" key="6">
    <source>
        <dbReference type="EMBL" id="CCC42404.1"/>
    </source>
</evidence>
<evidence type="ECO:0000256" key="1">
    <source>
        <dbReference type="ARBA" id="ARBA00023015"/>
    </source>
</evidence>
<dbReference type="PROSITE" id="PS50937">
    <property type="entry name" value="HTH_MERR_2"/>
    <property type="match status" value="1"/>
</dbReference>
<dbReference type="AlphaFoldDB" id="A0AB72XFG2"/>
<evidence type="ECO:0000256" key="2">
    <source>
        <dbReference type="ARBA" id="ARBA00023125"/>
    </source>
</evidence>
<evidence type="ECO:0000259" key="5">
    <source>
        <dbReference type="PROSITE" id="PS50937"/>
    </source>
</evidence>
<dbReference type="KEGG" id="mce:MCAN_00631"/>
<dbReference type="InterPro" id="IPR047057">
    <property type="entry name" value="MerR_fam"/>
</dbReference>
<reference evidence="6 7" key="2">
    <citation type="journal article" date="2013" name="Nat. Genet.">
        <title>Genomic analysis of smooth tubercle bacilli provides insights into ancestry and pathoadaptation of Mycobacterium tuberculosis.</title>
        <authorList>
            <person name="Supply P."/>
            <person name="Marceau M."/>
            <person name="Mangenot S."/>
            <person name="Roche D."/>
            <person name="Rouanet C."/>
            <person name="Khanna V."/>
            <person name="Majlessi L."/>
            <person name="Criscuolo A."/>
            <person name="Tap J."/>
            <person name="Pawlik A."/>
            <person name="Fiette L."/>
            <person name="Orgeur M."/>
            <person name="Fabre M."/>
            <person name="Parmentier C."/>
            <person name="Frigui W."/>
            <person name="Simeone R."/>
            <person name="Boritsch E.C."/>
            <person name="Debrie A.S."/>
            <person name="Willery E."/>
            <person name="Walker D."/>
            <person name="Quail M.A."/>
            <person name="Ma L."/>
            <person name="Bouchier C."/>
            <person name="Salvignol G."/>
            <person name="Sayes F."/>
            <person name="Cascioferro A."/>
            <person name="Seemann T."/>
            <person name="Barbe V."/>
            <person name="Locht C."/>
            <person name="Gutierrez M.C."/>
            <person name="Leclerc C."/>
            <person name="Bentley S.D."/>
            <person name="Stinear T.P."/>
            <person name="Brisse S."/>
            <person name="Medigue C."/>
            <person name="Parkhill J."/>
            <person name="Cruveiller S."/>
            <person name="Brosch R."/>
        </authorList>
    </citation>
    <scope>NUCLEOTIDE SEQUENCE [LARGE SCALE GENOMIC DNA]</scope>
    <source>
        <strain evidence="6 7">CIPT 140010059</strain>
    </source>
</reference>